<evidence type="ECO:0008006" key="4">
    <source>
        <dbReference type="Google" id="ProtNLM"/>
    </source>
</evidence>
<dbReference type="EMBL" id="OGTW01000078">
    <property type="protein sequence ID" value="SPB26347.1"/>
    <property type="molecule type" value="Genomic_DNA"/>
</dbReference>
<gene>
    <name evidence="1" type="ORF">AMHIJAGA_01526</name>
</gene>
<organism evidence="1">
    <name type="scientific">Lactococcus lactis</name>
    <dbReference type="NCBI Taxonomy" id="1358"/>
    <lineage>
        <taxon>Bacteria</taxon>
        <taxon>Bacillati</taxon>
        <taxon>Bacillota</taxon>
        <taxon>Bacilli</taxon>
        <taxon>Lactobacillales</taxon>
        <taxon>Streptococcaceae</taxon>
        <taxon>Lactococcus</taxon>
    </lineage>
</organism>
<evidence type="ECO:0000313" key="1">
    <source>
        <dbReference type="EMBL" id="SPB26347.1"/>
    </source>
</evidence>
<dbReference type="AlphaFoldDB" id="A0A2X0R2F9"/>
<dbReference type="EMBL" id="OGTW02000078">
    <property type="protein sequence ID" value="SPS11592.1"/>
    <property type="molecule type" value="Genomic_DNA"/>
</dbReference>
<evidence type="ECO:0000313" key="2">
    <source>
        <dbReference type="EMBL" id="SPS11592.1"/>
    </source>
</evidence>
<reference evidence="2" key="3">
    <citation type="submission" date="2018-05" db="EMBL/GenBank/DDBJ databases">
        <authorList>
            <person name="Lanie J.A."/>
            <person name="Ng W.-L."/>
            <person name="Kazmierczak K.M."/>
            <person name="Andrzejewski T.M."/>
            <person name="Davidsen T.M."/>
            <person name="Wayne K.J."/>
            <person name="Tettelin H."/>
            <person name="Glass J.I."/>
            <person name="Rusch D."/>
            <person name="Podicherti R."/>
            <person name="Tsui H.-C.T."/>
            <person name="Winkler M.E."/>
        </authorList>
    </citation>
    <scope>NUCLEOTIDE SEQUENCE</scope>
    <source>
        <strain evidence="2">Lactococcus lactis</strain>
    </source>
</reference>
<proteinExistence type="predicted"/>
<name>A0A2X0R2F9_9LACT</name>
<protein>
    <recommendedName>
        <fullName evidence="4">Alpha/beta hydrolase</fullName>
    </recommendedName>
</protein>
<reference evidence="1" key="1">
    <citation type="submission" date="2018-01" db="EMBL/GenBank/DDBJ databases">
        <authorList>
            <person name="Gaut B.S."/>
            <person name="Morton B.R."/>
            <person name="Clegg M.T."/>
            <person name="Duvall M.R."/>
        </authorList>
    </citation>
    <scope>NUCLEOTIDE SEQUENCE</scope>
    <source>
        <strain evidence="1">Lactococcus lactis</strain>
    </source>
</reference>
<dbReference type="Proteomes" id="UP000279235">
    <property type="component" value="Unassembled WGS sequence"/>
</dbReference>
<reference evidence="3" key="2">
    <citation type="submission" date="2018-05" db="EMBL/GenBank/DDBJ databases">
        <authorList>
            <person name="Duru I."/>
        </authorList>
    </citation>
    <scope>NUCLEOTIDE SEQUENCE [LARGE SCALE GENOMIC DNA]</scope>
</reference>
<evidence type="ECO:0000313" key="3">
    <source>
        <dbReference type="Proteomes" id="UP000279235"/>
    </source>
</evidence>
<accession>A0A2X0R2F9</accession>
<sequence>MILRYIVNRKDVVLYGVSKGGAGGLFYAAKHNLNSVTVDPLISKNYSINYENDTYLFHKISKDLDLVPIINEKLEFLPAHNYVIGNHYVKETWDEILRLKGVQIFDIDDETVKIHRDISPNCVPEQLMLINRLLLNI</sequence>